<reference evidence="9 10" key="1">
    <citation type="journal article" date="2016" name="Nat. Commun.">
        <title>Thousands of microbial genomes shed light on interconnected biogeochemical processes in an aquifer system.</title>
        <authorList>
            <person name="Anantharaman K."/>
            <person name="Brown C.T."/>
            <person name="Hug L.A."/>
            <person name="Sharon I."/>
            <person name="Castelle C.J."/>
            <person name="Probst A.J."/>
            <person name="Thomas B.C."/>
            <person name="Singh A."/>
            <person name="Wilkins M.J."/>
            <person name="Karaoz U."/>
            <person name="Brodie E.L."/>
            <person name="Williams K.H."/>
            <person name="Hubbard S.S."/>
            <person name="Banfield J.F."/>
        </authorList>
    </citation>
    <scope>NUCLEOTIDE SEQUENCE [LARGE SCALE GENOMIC DNA]</scope>
</reference>
<dbReference type="SUPFAM" id="SSF51905">
    <property type="entry name" value="FAD/NAD(P)-binding domain"/>
    <property type="match status" value="1"/>
</dbReference>
<evidence type="ECO:0000313" key="10">
    <source>
        <dbReference type="Proteomes" id="UP000178943"/>
    </source>
</evidence>
<dbReference type="GO" id="GO:0005737">
    <property type="term" value="C:cytoplasm"/>
    <property type="evidence" value="ECO:0007669"/>
    <property type="project" value="InterPro"/>
</dbReference>
<comment type="subunit">
    <text evidence="6">Homodimer.</text>
</comment>
<dbReference type="AlphaFoldDB" id="A0A1F5VMB3"/>
<keyword evidence="4" id="KW-1015">Disulfide bond</keyword>
<comment type="cofactor">
    <cofactor evidence="7">
        <name>FAD</name>
        <dbReference type="ChEBI" id="CHEBI:57692"/>
    </cofactor>
    <text evidence="7">Binds 1 FAD per subunit.</text>
</comment>
<dbReference type="PRINTS" id="PR00368">
    <property type="entry name" value="FADPNR"/>
</dbReference>
<evidence type="ECO:0000256" key="7">
    <source>
        <dbReference type="RuleBase" id="RU003881"/>
    </source>
</evidence>
<accession>A0A1F5VMB3</accession>
<dbReference type="Pfam" id="PF07992">
    <property type="entry name" value="Pyr_redox_2"/>
    <property type="match status" value="1"/>
</dbReference>
<keyword evidence="5 6" id="KW-0676">Redox-active center</keyword>
<keyword evidence="1 6" id="KW-0285">Flavoprotein</keyword>
<evidence type="ECO:0000313" key="9">
    <source>
        <dbReference type="EMBL" id="OGF64539.1"/>
    </source>
</evidence>
<sequence length="305" mass="33260">MNTYNVIIIGSGPAGYTAGLYTARANLEPLIICGYQAGGQLTLTSEVENFPGFPEGILGPQLMENMKKQATKFGAQLIFKEVTAVNFKERPFKVIVDDGEYQAKSVIIATGSYARMLGVENEKKFYGRGLSTCATCDAAFFKDRKVAVVGGGDSAMEEALFISRFASEVQVIHRRDALRASKVLQDRAFKNDKIKFIWNTVVRQILGERFVTGIELENIIDRSISTLEINGVFVAIGHEPKTKIFQGEIALDAHGYIVADQSGKTDVEGIFAAGDVKDFRYRQAITAAGSGCIAALEVAVYLSEN</sequence>
<dbReference type="PRINTS" id="PR00469">
    <property type="entry name" value="PNDRDTASEII"/>
</dbReference>
<keyword evidence="7" id="KW-0521">NADP</keyword>
<dbReference type="Proteomes" id="UP000178943">
    <property type="component" value="Unassembled WGS sequence"/>
</dbReference>
<keyword evidence="2 6" id="KW-0274">FAD</keyword>
<dbReference type="InterPro" id="IPR050097">
    <property type="entry name" value="Ferredoxin-NADP_redctase_2"/>
</dbReference>
<name>A0A1F5VMB3_9BACT</name>
<feature type="domain" description="FAD/NAD(P)-binding" evidence="8">
    <location>
        <begin position="4"/>
        <end position="291"/>
    </location>
</feature>
<comment type="catalytic activity">
    <reaction evidence="6">
        <text>[thioredoxin]-dithiol + NADP(+) = [thioredoxin]-disulfide + NADPH + H(+)</text>
        <dbReference type="Rhea" id="RHEA:20345"/>
        <dbReference type="Rhea" id="RHEA-COMP:10698"/>
        <dbReference type="Rhea" id="RHEA-COMP:10700"/>
        <dbReference type="ChEBI" id="CHEBI:15378"/>
        <dbReference type="ChEBI" id="CHEBI:29950"/>
        <dbReference type="ChEBI" id="CHEBI:50058"/>
        <dbReference type="ChEBI" id="CHEBI:57783"/>
        <dbReference type="ChEBI" id="CHEBI:58349"/>
        <dbReference type="EC" id="1.8.1.9"/>
    </reaction>
</comment>
<dbReference type="PROSITE" id="PS00573">
    <property type="entry name" value="PYRIDINE_REDOX_2"/>
    <property type="match status" value="1"/>
</dbReference>
<dbReference type="PANTHER" id="PTHR48105">
    <property type="entry name" value="THIOREDOXIN REDUCTASE 1-RELATED-RELATED"/>
    <property type="match status" value="1"/>
</dbReference>
<keyword evidence="3 6" id="KW-0560">Oxidoreductase</keyword>
<evidence type="ECO:0000256" key="5">
    <source>
        <dbReference type="ARBA" id="ARBA00023284"/>
    </source>
</evidence>
<dbReference type="InterPro" id="IPR008255">
    <property type="entry name" value="Pyr_nucl-diS_OxRdtase_2_AS"/>
</dbReference>
<gene>
    <name evidence="9" type="ORF">A2Y62_06830</name>
</gene>
<dbReference type="STRING" id="1817863.A2Y62_06830"/>
<proteinExistence type="inferred from homology"/>
<evidence type="ECO:0000256" key="4">
    <source>
        <dbReference type="ARBA" id="ARBA00023157"/>
    </source>
</evidence>
<comment type="similarity">
    <text evidence="6">Belongs to the class-II pyridine nucleotide-disulfide oxidoreductase family.</text>
</comment>
<evidence type="ECO:0000256" key="1">
    <source>
        <dbReference type="ARBA" id="ARBA00022630"/>
    </source>
</evidence>
<evidence type="ECO:0000256" key="2">
    <source>
        <dbReference type="ARBA" id="ARBA00022827"/>
    </source>
</evidence>
<dbReference type="EC" id="1.8.1.9" evidence="6"/>
<organism evidence="9 10">
    <name type="scientific">Candidatus Fischerbacteria bacterium RBG_13_37_8</name>
    <dbReference type="NCBI Taxonomy" id="1817863"/>
    <lineage>
        <taxon>Bacteria</taxon>
        <taxon>Candidatus Fischeribacteriota</taxon>
    </lineage>
</organism>
<evidence type="ECO:0000256" key="3">
    <source>
        <dbReference type="ARBA" id="ARBA00023002"/>
    </source>
</evidence>
<evidence type="ECO:0000259" key="8">
    <source>
        <dbReference type="Pfam" id="PF07992"/>
    </source>
</evidence>
<dbReference type="GO" id="GO:0004791">
    <property type="term" value="F:thioredoxin-disulfide reductase (NADPH) activity"/>
    <property type="evidence" value="ECO:0007669"/>
    <property type="project" value="UniProtKB-UniRule"/>
</dbReference>
<dbReference type="EMBL" id="MFGW01000136">
    <property type="protein sequence ID" value="OGF64539.1"/>
    <property type="molecule type" value="Genomic_DNA"/>
</dbReference>
<evidence type="ECO:0000256" key="6">
    <source>
        <dbReference type="RuleBase" id="RU003880"/>
    </source>
</evidence>
<protein>
    <recommendedName>
        <fullName evidence="6">Thioredoxin reductase</fullName>
        <ecNumber evidence="6">1.8.1.9</ecNumber>
    </recommendedName>
</protein>
<dbReference type="InterPro" id="IPR036188">
    <property type="entry name" value="FAD/NAD-bd_sf"/>
</dbReference>
<dbReference type="NCBIfam" id="TIGR01292">
    <property type="entry name" value="TRX_reduct"/>
    <property type="match status" value="1"/>
</dbReference>
<dbReference type="Gene3D" id="3.50.50.60">
    <property type="entry name" value="FAD/NAD(P)-binding domain"/>
    <property type="match status" value="2"/>
</dbReference>
<dbReference type="InterPro" id="IPR023753">
    <property type="entry name" value="FAD/NAD-binding_dom"/>
</dbReference>
<dbReference type="InterPro" id="IPR005982">
    <property type="entry name" value="Thioredox_Rdtase"/>
</dbReference>
<comment type="caution">
    <text evidence="9">The sequence shown here is derived from an EMBL/GenBank/DDBJ whole genome shotgun (WGS) entry which is preliminary data.</text>
</comment>
<dbReference type="GO" id="GO:0019430">
    <property type="term" value="P:removal of superoxide radicals"/>
    <property type="evidence" value="ECO:0007669"/>
    <property type="project" value="UniProtKB-UniRule"/>
</dbReference>